<dbReference type="PANTHER" id="PTHR12810:SF0">
    <property type="entry name" value="SMALL RIBOSOMAL SUBUNIT PROTEIN MS29"/>
    <property type="match status" value="1"/>
</dbReference>
<evidence type="ECO:0000313" key="9">
    <source>
        <dbReference type="Proteomes" id="UP000604046"/>
    </source>
</evidence>
<evidence type="ECO:0000256" key="2">
    <source>
        <dbReference type="ARBA" id="ARBA00009863"/>
    </source>
</evidence>
<organism evidence="8 9">
    <name type="scientific">Symbiodinium natans</name>
    <dbReference type="NCBI Taxonomy" id="878477"/>
    <lineage>
        <taxon>Eukaryota</taxon>
        <taxon>Sar</taxon>
        <taxon>Alveolata</taxon>
        <taxon>Dinophyceae</taxon>
        <taxon>Suessiales</taxon>
        <taxon>Symbiodiniaceae</taxon>
        <taxon>Symbiodinium</taxon>
    </lineage>
</organism>
<evidence type="ECO:0000313" key="8">
    <source>
        <dbReference type="EMBL" id="CAE7460965.1"/>
    </source>
</evidence>
<sequence length="609" mass="69619">MLKVECGLLQDLQTWPVPEKLLPPELAHEAEAWAPLYGNLYPQSPTSWRRSVQDGFATPEECRDACGFCIRAMYCMFRRGGQTSLAVGPSLERRAGAQGAELLCGLVERTRLQIAEDVGLVDQGEPRLYESGALLTRLQAEWDNDMWDVSTGEEHVYWNAHVDKANVASYDYAALLYLNTQGEHFEGGDFAFVDAGPEGDLRNTLRAALGPCRIWIVLLSLPTVFLLLGGGSKTMKHSRSWRCGSLSLRHIRHEGGDFLKVIFFKLDVDELISQLSELQHATDAEGRPRIRKAGFLLDGHKGTGKSQVLNLLAMWARKNGWLVVLEPTPGRYAREIAEIKRSNNGVYIQSEFAQQFLEALSLANRHMLEEIPVDTSAYGSRAIDGESQQVTRRLYEPLIEKTVQREADAQGLSGPERLQRIAEYRRQVRIPSMADVLKPQNVWEIVDFGLDNEQYAAQAVAETFVQLQRQTTHPVAVMVDDWNECFPCSEYVSIRYDNTRFNGYIPAYHLSMPRAFHRWDGHKFRRGVKICATSWMRQKRRQYRPELLGVRDFEIRTVRNFTQQEFANYVMYLRIMGVLHCFPAKDLEYFYMMTQGNGWQARKVLSTLY</sequence>
<gene>
    <name evidence="8" type="ORF">SNAT2548_LOCUS25613</name>
</gene>
<comment type="subcellular location">
    <subcellularLocation>
        <location evidence="1">Mitochondrion</location>
    </subcellularLocation>
</comment>
<evidence type="ECO:0000256" key="6">
    <source>
        <dbReference type="ARBA" id="ARBA00023274"/>
    </source>
</evidence>
<dbReference type="GO" id="GO:0005763">
    <property type="term" value="C:mitochondrial small ribosomal subunit"/>
    <property type="evidence" value="ECO:0007669"/>
    <property type="project" value="TreeGrafter"/>
</dbReference>
<keyword evidence="4" id="KW-0689">Ribosomal protein</keyword>
<protein>
    <recommendedName>
        <fullName evidence="7">Small ribosomal subunit protein mS29</fullName>
    </recommendedName>
</protein>
<comment type="similarity">
    <text evidence="2">Belongs to the mitochondrion-specific ribosomal protein mS29 family.</text>
</comment>
<dbReference type="EMBL" id="CAJNDS010002401">
    <property type="protein sequence ID" value="CAE7460965.1"/>
    <property type="molecule type" value="Genomic_DNA"/>
</dbReference>
<dbReference type="InterPro" id="IPR019368">
    <property type="entry name" value="Ribosomal_mS29"/>
</dbReference>
<keyword evidence="5" id="KW-0496">Mitochondrion</keyword>
<dbReference type="PANTHER" id="PTHR12810">
    <property type="entry name" value="MITOCHONDRIAL 28S RIBOSOMAL PROTEIN S29"/>
    <property type="match status" value="1"/>
</dbReference>
<evidence type="ECO:0000256" key="7">
    <source>
        <dbReference type="ARBA" id="ARBA00035140"/>
    </source>
</evidence>
<proteinExistence type="inferred from homology"/>
<evidence type="ECO:0000256" key="3">
    <source>
        <dbReference type="ARBA" id="ARBA00022946"/>
    </source>
</evidence>
<evidence type="ECO:0000256" key="4">
    <source>
        <dbReference type="ARBA" id="ARBA00022980"/>
    </source>
</evidence>
<comment type="caution">
    <text evidence="8">The sequence shown here is derived from an EMBL/GenBank/DDBJ whole genome shotgun (WGS) entry which is preliminary data.</text>
</comment>
<reference evidence="8" key="1">
    <citation type="submission" date="2021-02" db="EMBL/GenBank/DDBJ databases">
        <authorList>
            <person name="Dougan E. K."/>
            <person name="Rhodes N."/>
            <person name="Thang M."/>
            <person name="Chan C."/>
        </authorList>
    </citation>
    <scope>NUCLEOTIDE SEQUENCE</scope>
</reference>
<keyword evidence="3" id="KW-0809">Transit peptide</keyword>
<keyword evidence="9" id="KW-1185">Reference proteome</keyword>
<dbReference type="Proteomes" id="UP000604046">
    <property type="component" value="Unassembled WGS sequence"/>
</dbReference>
<name>A0A812S3Y1_9DINO</name>
<dbReference type="GO" id="GO:0003735">
    <property type="term" value="F:structural constituent of ribosome"/>
    <property type="evidence" value="ECO:0007669"/>
    <property type="project" value="TreeGrafter"/>
</dbReference>
<dbReference type="Pfam" id="PF10236">
    <property type="entry name" value="DAP3"/>
    <property type="match status" value="1"/>
</dbReference>
<dbReference type="OrthoDB" id="274828at2759"/>
<evidence type="ECO:0000256" key="5">
    <source>
        <dbReference type="ARBA" id="ARBA00023128"/>
    </source>
</evidence>
<evidence type="ECO:0000256" key="1">
    <source>
        <dbReference type="ARBA" id="ARBA00004173"/>
    </source>
</evidence>
<dbReference type="AlphaFoldDB" id="A0A812S3Y1"/>
<keyword evidence="6" id="KW-0687">Ribonucleoprotein</keyword>
<accession>A0A812S3Y1</accession>